<dbReference type="Pfam" id="PF16868">
    <property type="entry name" value="NMT1_3"/>
    <property type="match status" value="1"/>
</dbReference>
<dbReference type="PATRIC" id="fig|1579979.3.peg.2160"/>
<dbReference type="CDD" id="cd13520">
    <property type="entry name" value="PBP2_TAXI_TRAP"/>
    <property type="match status" value="1"/>
</dbReference>
<proteinExistence type="predicted"/>
<dbReference type="PANTHER" id="PTHR42941:SF1">
    <property type="entry name" value="SLL1037 PROTEIN"/>
    <property type="match status" value="1"/>
</dbReference>
<accession>A0A0K0XXQ3</accession>
<dbReference type="SUPFAM" id="SSF53850">
    <property type="entry name" value="Periplasmic binding protein-like II"/>
    <property type="match status" value="1"/>
</dbReference>
<gene>
    <name evidence="1" type="ORF">WM2015_2114</name>
</gene>
<dbReference type="KEGG" id="wma:WM2015_2114"/>
<dbReference type="Gene3D" id="3.40.190.10">
    <property type="entry name" value="Periplasmic binding protein-like II"/>
    <property type="match status" value="2"/>
</dbReference>
<evidence type="ECO:0000313" key="1">
    <source>
        <dbReference type="EMBL" id="AKS42479.1"/>
    </source>
</evidence>
<keyword evidence="2" id="KW-1185">Reference proteome</keyword>
<dbReference type="RefSeq" id="WP_082169668.1">
    <property type="nucleotide sequence ID" value="NZ_CP012154.1"/>
</dbReference>
<dbReference type="AlphaFoldDB" id="A0A0K0XXQ3"/>
<dbReference type="PANTHER" id="PTHR42941">
    <property type="entry name" value="SLL1037 PROTEIN"/>
    <property type="match status" value="1"/>
</dbReference>
<dbReference type="InterPro" id="IPR011852">
    <property type="entry name" value="TRAP_TAXI"/>
</dbReference>
<organism evidence="1 2">
    <name type="scientific">Wenzhouxiangella marina</name>
    <dbReference type="NCBI Taxonomy" id="1579979"/>
    <lineage>
        <taxon>Bacteria</taxon>
        <taxon>Pseudomonadati</taxon>
        <taxon>Pseudomonadota</taxon>
        <taxon>Gammaproteobacteria</taxon>
        <taxon>Chromatiales</taxon>
        <taxon>Wenzhouxiangellaceae</taxon>
        <taxon>Wenzhouxiangella</taxon>
    </lineage>
</organism>
<evidence type="ECO:0000313" key="2">
    <source>
        <dbReference type="Proteomes" id="UP000066624"/>
    </source>
</evidence>
<dbReference type="EMBL" id="CP012154">
    <property type="protein sequence ID" value="AKS42479.1"/>
    <property type="molecule type" value="Genomic_DNA"/>
</dbReference>
<reference evidence="1 2" key="1">
    <citation type="submission" date="2015-07" db="EMBL/GenBank/DDBJ databases">
        <authorList>
            <person name="Noorani M."/>
        </authorList>
    </citation>
    <scope>NUCLEOTIDE SEQUENCE [LARGE SCALE GENOMIC DNA]</scope>
    <source>
        <strain evidence="1 2">KCTC 42284</strain>
    </source>
</reference>
<name>A0A0K0XXQ3_9GAMM</name>
<dbReference type="STRING" id="1579979.WM2015_2114"/>
<dbReference type="NCBIfam" id="TIGR02122">
    <property type="entry name" value="TRAP_TAXI"/>
    <property type="match status" value="1"/>
</dbReference>
<protein>
    <submittedName>
        <fullName evidence="1">C4-dicarboxylate ABC transporter substrate-binding protein</fullName>
    </submittedName>
</protein>
<sequence length="356" mass="38271">MERKRPSRFLGGLTAAILLLLTLWFGLVPAPEEQRSTYILATATTGGTFYPVGVAIATLSKQVLEPREGVSLAAISSAGSEENLRLLRSGEAGFAILQGLYGAWAWRGSGRLEAQAPFTELRSVTALWPNVEHFLIRAELAEQGSLSDLASTPGLRFSIGARYSGTEGSNRFLLEALGLDPDRDFELVYQGYGASADAFQNQRIDGMNTPAGVPVAAVTRALAAAGDQARLLSVSASERALIDARIPGLWRPYTIAAGTYPGQQEPVQTIAQVNFLAATASVPEEHVYQLLVMLYEHLDFLQAFHAATRAMTLPSATDGLPVPLHPGAVRFYREQGLELPDALIPSPREVDDGPLD</sequence>
<dbReference type="Proteomes" id="UP000066624">
    <property type="component" value="Chromosome"/>
</dbReference>